<dbReference type="Proteomes" id="UP000467700">
    <property type="component" value="Unassembled WGS sequence"/>
</dbReference>
<name>A0A8S0Y0P5_CYCAE</name>
<proteinExistence type="inferred from homology"/>
<evidence type="ECO:0000256" key="5">
    <source>
        <dbReference type="ARBA" id="ARBA00031006"/>
    </source>
</evidence>
<feature type="region of interest" description="Disordered" evidence="6">
    <location>
        <begin position="51"/>
        <end position="215"/>
    </location>
</feature>
<dbReference type="InterPro" id="IPR008991">
    <property type="entry name" value="Translation_prot_SH3-like_sf"/>
</dbReference>
<dbReference type="AlphaFoldDB" id="A0A8S0Y0P5"/>
<feature type="compositionally biased region" description="Basic and acidic residues" evidence="6">
    <location>
        <begin position="149"/>
        <end position="167"/>
    </location>
</feature>
<keyword evidence="9" id="KW-1185">Reference proteome</keyword>
<accession>A0A8S0Y0P5</accession>
<comment type="similarity">
    <text evidence="1">Belongs to the SPT5 family.</text>
</comment>
<evidence type="ECO:0000256" key="2">
    <source>
        <dbReference type="ARBA" id="ARBA00023163"/>
    </source>
</evidence>
<dbReference type="SMART" id="SM00739">
    <property type="entry name" value="KOW"/>
    <property type="match status" value="2"/>
</dbReference>
<comment type="function">
    <text evidence="3">The SPT4-SPT5 complex mediates both activation and inhibition of transcription elongation, and plays a role in pre-mRNA processing. This complex seems to be important for the stability of the RNA polymerase II elongation machinery on the chromatin template but not for the inherent ability of this machinery to translocate down the gene.</text>
</comment>
<dbReference type="InterPro" id="IPR005100">
    <property type="entry name" value="NGN-domain"/>
</dbReference>
<dbReference type="Pfam" id="PF03439">
    <property type="entry name" value="Spt5-NGN"/>
    <property type="match status" value="1"/>
</dbReference>
<reference evidence="8 9" key="1">
    <citation type="submission" date="2020-01" db="EMBL/GenBank/DDBJ databases">
        <authorList>
            <person name="Gupta K D."/>
        </authorList>
    </citation>
    <scope>NUCLEOTIDE SEQUENCE [LARGE SCALE GENOMIC DNA]</scope>
</reference>
<dbReference type="GO" id="GO:0003729">
    <property type="term" value="F:mRNA binding"/>
    <property type="evidence" value="ECO:0007669"/>
    <property type="project" value="TreeGrafter"/>
</dbReference>
<protein>
    <recommendedName>
        <fullName evidence="4">Chromatin elongation factor SPT5</fullName>
    </recommendedName>
    <alternativeName>
        <fullName evidence="5">Chromatin elongation factor spt5</fullName>
    </alternativeName>
</protein>
<dbReference type="PANTHER" id="PTHR11125:SF7">
    <property type="entry name" value="TRANSCRIPTION ELONGATION FACTOR SPT5"/>
    <property type="match status" value="1"/>
</dbReference>
<dbReference type="Gene3D" id="2.30.30.30">
    <property type="match status" value="1"/>
</dbReference>
<evidence type="ECO:0000313" key="9">
    <source>
        <dbReference type="Proteomes" id="UP000467700"/>
    </source>
</evidence>
<comment type="caution">
    <text evidence="8">The sequence shown here is derived from an EMBL/GenBank/DDBJ whole genome shotgun (WGS) entry which is preliminary data.</text>
</comment>
<organism evidence="8 9">
    <name type="scientific">Cyclocybe aegerita</name>
    <name type="common">Black poplar mushroom</name>
    <name type="synonym">Agrocybe aegerita</name>
    <dbReference type="NCBI Taxonomy" id="1973307"/>
    <lineage>
        <taxon>Eukaryota</taxon>
        <taxon>Fungi</taxon>
        <taxon>Dikarya</taxon>
        <taxon>Basidiomycota</taxon>
        <taxon>Agaricomycotina</taxon>
        <taxon>Agaricomycetes</taxon>
        <taxon>Agaricomycetidae</taxon>
        <taxon>Agaricales</taxon>
        <taxon>Agaricineae</taxon>
        <taxon>Bolbitiaceae</taxon>
        <taxon>Cyclocybe</taxon>
    </lineage>
</organism>
<dbReference type="GO" id="GO:0006357">
    <property type="term" value="P:regulation of transcription by RNA polymerase II"/>
    <property type="evidence" value="ECO:0007669"/>
    <property type="project" value="InterPro"/>
</dbReference>
<dbReference type="InterPro" id="IPR005824">
    <property type="entry name" value="KOW"/>
</dbReference>
<dbReference type="GO" id="GO:0032784">
    <property type="term" value="P:regulation of DNA-templated transcription elongation"/>
    <property type="evidence" value="ECO:0007669"/>
    <property type="project" value="InterPro"/>
</dbReference>
<dbReference type="GO" id="GO:0006368">
    <property type="term" value="P:transcription elongation by RNA polymerase II"/>
    <property type="evidence" value="ECO:0007669"/>
    <property type="project" value="TreeGrafter"/>
</dbReference>
<feature type="domain" description="KOW" evidence="7">
    <location>
        <begin position="509"/>
        <end position="536"/>
    </location>
</feature>
<dbReference type="OrthoDB" id="3057978at2759"/>
<dbReference type="Gene3D" id="3.30.70.940">
    <property type="entry name" value="NusG, N-terminal domain"/>
    <property type="match status" value="1"/>
</dbReference>
<feature type="compositionally biased region" description="Basic and acidic residues" evidence="6">
    <location>
        <begin position="190"/>
        <end position="202"/>
    </location>
</feature>
<evidence type="ECO:0000259" key="7">
    <source>
        <dbReference type="SMART" id="SM00739"/>
    </source>
</evidence>
<sequence>MLQYPSGEPRRRPEGALGMLGALTWTVSAGGPHLCDRQTLNSRQGGTTFVHHGNQHWSRKRISPEYNATGSDTEYFTHPEASNDGEEYEEDTRPFFHHNDDDKEDRISDAGLPNEQESYWDDDKENEEIRGAVDYDDLEESEPSSPGGKESDSEKDETMFYETREREEQEEFQDSRLSSPGGSCEGYTMSKDEAEMNVPHRGEPKKKKQRTNPLSTNPFVDLEAVVNDNPEIEDQAGEDELWEEFLDDSEGHGRDDTLYTALCTQYTEDDTHWKDFLERAWRRGNRSEASTTENRAPAVQDALWEIPCQMGAEATAVLKILKRACHPEMSTCPARAAFTQPHFPGRIFVEVGDAAKAKQLAKDIAELDPTNLRIVPRDNMTRTLAIHSPRLLQPQSWVRVRSTFPALKLYQDDLALVTRHDTLGRIDVWLLPRPSLGHTASTGRPPQRLVLGGKNPPFSAQGYMVFKSLERTVFQPAVPTVEELEQFRECQALEDGTYHRTHALIAHARLAVHDRVRILRGAFRGLLGVIMSVQAHQTEVFIPSQDLTDIFSFLELRKVFQVGDSVRVVSGEHRANTGWVVELVEDEVIVLNMQRYDEIKVQRGQLEFYEEHQASPLRDLSVYSILSPEDRLEMRDNPNAVHIGKQVTVTGKHYLKGSHGRIKDVSREGEASVALEIFNKAHPEKINLFHLRIRERTGTLVPLSDCNTPSQEEPAHNAPLAVAEDPLVESPLSPASPGAPALVASCSTPFPSSARAIAQSPAWEPGSRTPKAHEELLSLPVPLWLRDTRFHVYRVKLFDLESRSTRPVEFKSILGDDVVVRDGMSPRTAPLQNLRPALVTRKGECVVCIMPGDHFGRLFRVKSHSDTTCVLRNFGSKSGKGEKLFTVPTNALVEVFPPSKGLRVQ</sequence>
<gene>
    <name evidence="8" type="ORF">AAE3_LOCUS13154</name>
</gene>
<dbReference type="EMBL" id="CACVBS010000101">
    <property type="protein sequence ID" value="CAA7271052.1"/>
    <property type="molecule type" value="Genomic_DNA"/>
</dbReference>
<evidence type="ECO:0000313" key="8">
    <source>
        <dbReference type="EMBL" id="CAA7271052.1"/>
    </source>
</evidence>
<dbReference type="SUPFAM" id="SSF50104">
    <property type="entry name" value="Translation proteins SH3-like domain"/>
    <property type="match status" value="1"/>
</dbReference>
<evidence type="ECO:0000256" key="1">
    <source>
        <dbReference type="ARBA" id="ARBA00006956"/>
    </source>
</evidence>
<keyword evidence="2" id="KW-0804">Transcription</keyword>
<evidence type="ECO:0000256" key="4">
    <source>
        <dbReference type="ARBA" id="ARBA00029865"/>
    </source>
</evidence>
<dbReference type="InterPro" id="IPR036735">
    <property type="entry name" value="NGN_dom_sf"/>
</dbReference>
<feature type="domain" description="KOW" evidence="7">
    <location>
        <begin position="559"/>
        <end position="586"/>
    </location>
</feature>
<feature type="compositionally biased region" description="Basic and acidic residues" evidence="6">
    <location>
        <begin position="91"/>
        <end position="108"/>
    </location>
</feature>
<dbReference type="InterPro" id="IPR039659">
    <property type="entry name" value="SPT5"/>
</dbReference>
<dbReference type="PANTHER" id="PTHR11125">
    <property type="entry name" value="SUPPRESSOR OF TY 5"/>
    <property type="match status" value="1"/>
</dbReference>
<evidence type="ECO:0000256" key="3">
    <source>
        <dbReference type="ARBA" id="ARBA00024691"/>
    </source>
</evidence>
<dbReference type="GO" id="GO:0032044">
    <property type="term" value="C:DSIF complex"/>
    <property type="evidence" value="ECO:0007669"/>
    <property type="project" value="TreeGrafter"/>
</dbReference>
<evidence type="ECO:0000256" key="6">
    <source>
        <dbReference type="SAM" id="MobiDB-lite"/>
    </source>
</evidence>
<dbReference type="InterPro" id="IPR014722">
    <property type="entry name" value="Rib_uL2_dom2"/>
</dbReference>